<evidence type="ECO:0000313" key="3">
    <source>
        <dbReference type="Proteomes" id="UP000758652"/>
    </source>
</evidence>
<feature type="transmembrane region" description="Helical" evidence="1">
    <location>
        <begin position="64"/>
        <end position="82"/>
    </location>
</feature>
<evidence type="ECO:0000313" key="2">
    <source>
        <dbReference type="EMBL" id="MBE5062501.1"/>
    </source>
</evidence>
<dbReference type="RefSeq" id="WP_226394359.1">
    <property type="nucleotide sequence ID" value="NZ_JADCKL010000002.1"/>
</dbReference>
<gene>
    <name evidence="2" type="ORF">INF30_04385</name>
</gene>
<feature type="transmembrane region" description="Helical" evidence="1">
    <location>
        <begin position="159"/>
        <end position="180"/>
    </location>
</feature>
<feature type="transmembrane region" description="Helical" evidence="1">
    <location>
        <begin position="33"/>
        <end position="52"/>
    </location>
</feature>
<evidence type="ECO:0000256" key="1">
    <source>
        <dbReference type="SAM" id="Phobius"/>
    </source>
</evidence>
<comment type="caution">
    <text evidence="2">The sequence shown here is derived from an EMBL/GenBank/DDBJ whole genome shotgun (WGS) entry which is preliminary data.</text>
</comment>
<organism evidence="2 3">
    <name type="scientific">Claveliimonas monacensis</name>
    <dbReference type="NCBI Taxonomy" id="2779351"/>
    <lineage>
        <taxon>Bacteria</taxon>
        <taxon>Bacillati</taxon>
        <taxon>Bacillota</taxon>
        <taxon>Clostridia</taxon>
        <taxon>Lachnospirales</taxon>
        <taxon>Lachnospiraceae</taxon>
        <taxon>Claveliimonas</taxon>
    </lineage>
</organism>
<sequence>MKMFLVSEKWATVWDFSYVQNGYLISAHPFNIGYHWTTCLGMLGGVFLIRGVMQIVSKEEKYPAGSAAASLFLGNICAWDLFDSISETYYGLFLGWDNRVMDICRILQAASFLAAAALVCVIFWRRSERKNGRTYQLLAALLLLTAGGSLFIRTFCNMWFFWQTVAAAGLTAIVCGGRAWKRQMEKRRKRREWRVITNV</sequence>
<feature type="transmembrane region" description="Helical" evidence="1">
    <location>
        <begin position="106"/>
        <end position="124"/>
    </location>
</feature>
<dbReference type="Proteomes" id="UP000758652">
    <property type="component" value="Unassembled WGS sequence"/>
</dbReference>
<accession>A0ABR9RHR1</accession>
<feature type="transmembrane region" description="Helical" evidence="1">
    <location>
        <begin position="136"/>
        <end position="153"/>
    </location>
</feature>
<reference evidence="2 3" key="1">
    <citation type="submission" date="2020-10" db="EMBL/GenBank/DDBJ databases">
        <title>ChiBAC.</title>
        <authorList>
            <person name="Zenner C."/>
            <person name="Hitch T.C.A."/>
            <person name="Clavel T."/>
        </authorList>
    </citation>
    <scope>NUCLEOTIDE SEQUENCE [LARGE SCALE GENOMIC DNA]</scope>
    <source>
        <strain evidence="2 3">DSM 108991</strain>
    </source>
</reference>
<name>A0ABR9RHR1_9FIRM</name>
<keyword evidence="1" id="KW-0472">Membrane</keyword>
<proteinExistence type="predicted"/>
<keyword evidence="1" id="KW-1133">Transmembrane helix</keyword>
<protein>
    <submittedName>
        <fullName evidence="2">Uncharacterized protein</fullName>
    </submittedName>
</protein>
<keyword evidence="3" id="KW-1185">Reference proteome</keyword>
<keyword evidence="1" id="KW-0812">Transmembrane</keyword>
<dbReference type="EMBL" id="JADCKL010000002">
    <property type="protein sequence ID" value="MBE5062501.1"/>
    <property type="molecule type" value="Genomic_DNA"/>
</dbReference>